<name>A0A919RA10_9ACTN</name>
<reference evidence="1" key="1">
    <citation type="submission" date="2021-01" db="EMBL/GenBank/DDBJ databases">
        <title>Whole genome shotgun sequence of Sinosporangium siamense NBRC 109515.</title>
        <authorList>
            <person name="Komaki H."/>
            <person name="Tamura T."/>
        </authorList>
    </citation>
    <scope>NUCLEOTIDE SEQUENCE</scope>
    <source>
        <strain evidence="1">NBRC 109515</strain>
    </source>
</reference>
<keyword evidence="2" id="KW-1185">Reference proteome</keyword>
<organism evidence="1 2">
    <name type="scientific">Sinosporangium siamense</name>
    <dbReference type="NCBI Taxonomy" id="1367973"/>
    <lineage>
        <taxon>Bacteria</taxon>
        <taxon>Bacillati</taxon>
        <taxon>Actinomycetota</taxon>
        <taxon>Actinomycetes</taxon>
        <taxon>Streptosporangiales</taxon>
        <taxon>Streptosporangiaceae</taxon>
        <taxon>Sinosporangium</taxon>
    </lineage>
</organism>
<comment type="caution">
    <text evidence="1">The sequence shown here is derived from an EMBL/GenBank/DDBJ whole genome shotgun (WGS) entry which is preliminary data.</text>
</comment>
<sequence>MDDWDVRQQVFTTFAEEGRAPSVAELAVQQGVDEHSIRDSLIRLHEAHAIVLTEYGDAIRMAHPFSATPMGFVVTADAPYEQRMWWGGCAWDSFGISAALKIDVTVDTRCPGCTTPLRLDVGPHQQPEPDLIAHIPKPAAQWWDDVVDTCNKIRLFCSTEHLKLWASQTDTPVGQAIPATTLWQLAQPWYGDRLNSGYRPRPLAESQALLTECGLTGDFWTLPE</sequence>
<dbReference type="InterPro" id="IPR053717">
    <property type="entry name" value="MerB_lyase_sf"/>
</dbReference>
<evidence type="ECO:0000313" key="1">
    <source>
        <dbReference type="EMBL" id="GII89903.1"/>
    </source>
</evidence>
<dbReference type="RefSeq" id="WP_204019882.1">
    <property type="nucleotide sequence ID" value="NZ_BOOW01000002.1"/>
</dbReference>
<dbReference type="Pfam" id="PF03243">
    <property type="entry name" value="MerB"/>
    <property type="match status" value="1"/>
</dbReference>
<dbReference type="InterPro" id="IPR004927">
    <property type="entry name" value="MerB"/>
</dbReference>
<dbReference type="GO" id="GO:0018836">
    <property type="term" value="F:alkylmercury lyase activity"/>
    <property type="evidence" value="ECO:0007669"/>
    <property type="project" value="InterPro"/>
</dbReference>
<dbReference type="SUPFAM" id="SSF160387">
    <property type="entry name" value="NosL/MerB-like"/>
    <property type="match status" value="1"/>
</dbReference>
<dbReference type="Proteomes" id="UP000606172">
    <property type="component" value="Unassembled WGS sequence"/>
</dbReference>
<dbReference type="Gene3D" id="3.30.450.410">
    <property type="match status" value="1"/>
</dbReference>
<accession>A0A919RA10</accession>
<dbReference type="EMBL" id="BOOW01000002">
    <property type="protein sequence ID" value="GII89903.1"/>
    <property type="molecule type" value="Genomic_DNA"/>
</dbReference>
<evidence type="ECO:0000313" key="2">
    <source>
        <dbReference type="Proteomes" id="UP000606172"/>
    </source>
</evidence>
<proteinExistence type="predicted"/>
<gene>
    <name evidence="1" type="ORF">Ssi02_01340</name>
</gene>
<dbReference type="AlphaFoldDB" id="A0A919RA10"/>
<protein>
    <submittedName>
        <fullName evidence="1">Membrane protein</fullName>
    </submittedName>
</protein>